<dbReference type="Proteomes" id="UP001165667">
    <property type="component" value="Unassembled WGS sequence"/>
</dbReference>
<dbReference type="RefSeq" id="WP_282588878.1">
    <property type="nucleotide sequence ID" value="NZ_JAMOIM010000052.1"/>
</dbReference>
<dbReference type="AlphaFoldDB" id="A0AA41Z3Q8"/>
<keyword evidence="3" id="KW-1185">Reference proteome</keyword>
<dbReference type="InterPro" id="IPR006946">
    <property type="entry name" value="DGR2-like_dom"/>
</dbReference>
<name>A0AA41Z3Q8_9HYPH</name>
<proteinExistence type="predicted"/>
<organism evidence="2 3">
    <name type="scientific">Lichenifustis flavocetrariae</name>
    <dbReference type="NCBI Taxonomy" id="2949735"/>
    <lineage>
        <taxon>Bacteria</taxon>
        <taxon>Pseudomonadati</taxon>
        <taxon>Pseudomonadota</taxon>
        <taxon>Alphaproteobacteria</taxon>
        <taxon>Hyphomicrobiales</taxon>
        <taxon>Lichenihabitantaceae</taxon>
        <taxon>Lichenifustis</taxon>
    </lineage>
</organism>
<protein>
    <submittedName>
        <fullName evidence="2">Choice-of-anchor C family protein</fullName>
    </submittedName>
</protein>
<dbReference type="Pfam" id="PF04862">
    <property type="entry name" value="DUF642"/>
    <property type="match status" value="1"/>
</dbReference>
<dbReference type="EMBL" id="JAMOIM010000052">
    <property type="protein sequence ID" value="MCW6512502.1"/>
    <property type="molecule type" value="Genomic_DNA"/>
</dbReference>
<evidence type="ECO:0000313" key="3">
    <source>
        <dbReference type="Proteomes" id="UP001165667"/>
    </source>
</evidence>
<comment type="caution">
    <text evidence="2">The sequence shown here is derived from an EMBL/GenBank/DDBJ whole genome shotgun (WGS) entry which is preliminary data.</text>
</comment>
<evidence type="ECO:0000313" key="2">
    <source>
        <dbReference type="EMBL" id="MCW6512502.1"/>
    </source>
</evidence>
<sequence length="218" mass="22502">MSTAAAHASSVNLIQNGSFESGIDTQSTGIGFVTVPGGDNSSINNWTVGGDSVDYIGSYWQPFDGARSIDLSGNNPGSLSQSFSTVAGQTYSVSFYLAGNPDGAPTIKPVSVTVAPTFTTLSVEDPVFTFDVTGHSRTNMGWVKEQFDFVGTGGSETLTFASNTGTAYGPALDLVSVSSVPLPASLPMFGAALLALTGFSYGMNRWVAPKSRKTAPAA</sequence>
<dbReference type="NCBIfam" id="TIGR04362">
    <property type="entry name" value="choice_anch_C"/>
    <property type="match status" value="1"/>
</dbReference>
<evidence type="ECO:0000259" key="1">
    <source>
        <dbReference type="Pfam" id="PF04862"/>
    </source>
</evidence>
<feature type="domain" description="DUF642" evidence="1">
    <location>
        <begin position="12"/>
        <end position="177"/>
    </location>
</feature>
<gene>
    <name evidence="2" type="ORF">M8523_31810</name>
</gene>
<dbReference type="Gene3D" id="2.60.120.260">
    <property type="entry name" value="Galactose-binding domain-like"/>
    <property type="match status" value="1"/>
</dbReference>
<reference evidence="2" key="1">
    <citation type="submission" date="2022-05" db="EMBL/GenBank/DDBJ databases">
        <authorList>
            <person name="Pankratov T."/>
        </authorList>
    </citation>
    <scope>NUCLEOTIDE SEQUENCE</scope>
    <source>
        <strain evidence="2">BP6-180914</strain>
    </source>
</reference>
<accession>A0AA41Z3Q8</accession>
<dbReference type="InterPro" id="IPR027576">
    <property type="entry name" value="Choice_anch_C_dom"/>
</dbReference>